<evidence type="ECO:0000256" key="1">
    <source>
        <dbReference type="ARBA" id="ARBA00022679"/>
    </source>
</evidence>
<evidence type="ECO:0000256" key="2">
    <source>
        <dbReference type="ARBA" id="ARBA00022695"/>
    </source>
</evidence>
<reference evidence="4 5" key="1">
    <citation type="submission" date="2024-06" db="EMBL/GenBank/DDBJ databases">
        <title>Genomic Encyclopedia of Type Strains, Phase IV (KMG-IV): sequencing the most valuable type-strain genomes for metagenomic binning, comparative biology and taxonomic classification.</title>
        <authorList>
            <person name="Goeker M."/>
        </authorList>
    </citation>
    <scope>NUCLEOTIDE SEQUENCE [LARGE SCALE GENOMIC DNA]</scope>
    <source>
        <strain evidence="4 5">DSM 28102</strain>
    </source>
</reference>
<evidence type="ECO:0000313" key="4">
    <source>
        <dbReference type="EMBL" id="MET3598163.1"/>
    </source>
</evidence>
<dbReference type="PANTHER" id="PTHR43584:SF8">
    <property type="entry name" value="N-ACETYLMURAMATE ALPHA-1-PHOSPHATE URIDYLYLTRANSFERASE"/>
    <property type="match status" value="1"/>
</dbReference>
<protein>
    <submittedName>
        <fullName evidence="4">NDP-sugar pyrophosphorylase family protein</fullName>
    </submittedName>
</protein>
<dbReference type="Gene3D" id="3.90.550.10">
    <property type="entry name" value="Spore Coat Polysaccharide Biosynthesis Protein SpsA, Chain A"/>
    <property type="match status" value="1"/>
</dbReference>
<comment type="caution">
    <text evidence="4">The sequence shown here is derived from an EMBL/GenBank/DDBJ whole genome shotgun (WGS) entry which is preliminary data.</text>
</comment>
<dbReference type="EMBL" id="JBEPLY010000001">
    <property type="protein sequence ID" value="MET3598163.1"/>
    <property type="molecule type" value="Genomic_DNA"/>
</dbReference>
<dbReference type="InterPro" id="IPR029044">
    <property type="entry name" value="Nucleotide-diphossugar_trans"/>
</dbReference>
<dbReference type="Proteomes" id="UP001549164">
    <property type="component" value="Unassembled WGS sequence"/>
</dbReference>
<feature type="domain" description="Nucleotidyl transferase" evidence="3">
    <location>
        <begin position="9"/>
        <end position="175"/>
    </location>
</feature>
<evidence type="ECO:0000313" key="5">
    <source>
        <dbReference type="Proteomes" id="UP001549164"/>
    </source>
</evidence>
<dbReference type="Pfam" id="PF00483">
    <property type="entry name" value="NTP_transferase"/>
    <property type="match status" value="1"/>
</dbReference>
<dbReference type="RefSeq" id="WP_354432654.1">
    <property type="nucleotide sequence ID" value="NZ_JBEPLY010000001.1"/>
</dbReference>
<dbReference type="CDD" id="cd04183">
    <property type="entry name" value="GT2_BcE_like"/>
    <property type="match status" value="1"/>
</dbReference>
<name>A0ABV2I5L6_9HYPH</name>
<keyword evidence="2" id="KW-0548">Nucleotidyltransferase</keyword>
<evidence type="ECO:0000259" key="3">
    <source>
        <dbReference type="Pfam" id="PF00483"/>
    </source>
</evidence>
<dbReference type="InterPro" id="IPR050065">
    <property type="entry name" value="GlmU-like"/>
</dbReference>
<gene>
    <name evidence="4" type="ORF">ABID12_000084</name>
</gene>
<sequence>MLNIVVPMAGRGSRFADAGYKDPKPLIPVHGKPMIQVVVENLTPSVDHRFIFICQNGHIRDYGLENRLKGLAENVEIIGIDHVTEGQASTVLLAEALIDNDDPVMTVNSDQYIDADIDDYLGFMERGGYDGLIMTMKADDPKWSFVREEDGKVVETAEKRVISDNAAVGIFNFRKGRDLVRASRKMIEDNVRINGEFYICPVYNYMISDKLKIGHYSIGREYDGMYGLGIPSDLDFFLKHPISDEVR</sequence>
<dbReference type="InterPro" id="IPR016873">
    <property type="entry name" value="Caps_polysacc_synth_BcbE_prd"/>
</dbReference>
<accession>A0ABV2I5L6</accession>
<keyword evidence="5" id="KW-1185">Reference proteome</keyword>
<dbReference type="SUPFAM" id="SSF53448">
    <property type="entry name" value="Nucleotide-diphospho-sugar transferases"/>
    <property type="match status" value="1"/>
</dbReference>
<proteinExistence type="predicted"/>
<dbReference type="InterPro" id="IPR005835">
    <property type="entry name" value="NTP_transferase_dom"/>
</dbReference>
<dbReference type="PANTHER" id="PTHR43584">
    <property type="entry name" value="NUCLEOTIDYL TRANSFERASE"/>
    <property type="match status" value="1"/>
</dbReference>
<organism evidence="4 5">
    <name type="scientific">Martelella mangrovi</name>
    <dbReference type="NCBI Taxonomy" id="1397477"/>
    <lineage>
        <taxon>Bacteria</taxon>
        <taxon>Pseudomonadati</taxon>
        <taxon>Pseudomonadota</taxon>
        <taxon>Alphaproteobacteria</taxon>
        <taxon>Hyphomicrobiales</taxon>
        <taxon>Aurantimonadaceae</taxon>
        <taxon>Martelella</taxon>
    </lineage>
</organism>
<dbReference type="PIRSF" id="PIRSF028162">
    <property type="entry name" value="BcbE_prd"/>
    <property type="match status" value="1"/>
</dbReference>
<keyword evidence="1" id="KW-0808">Transferase</keyword>